<reference evidence="2" key="1">
    <citation type="submission" date="2021-06" db="EMBL/GenBank/DDBJ databases">
        <authorList>
            <person name="Kallberg Y."/>
            <person name="Tangrot J."/>
            <person name="Rosling A."/>
        </authorList>
    </citation>
    <scope>NUCLEOTIDE SEQUENCE</scope>
    <source>
        <strain evidence="2">MT106</strain>
    </source>
</reference>
<dbReference type="Proteomes" id="UP000789831">
    <property type="component" value="Unassembled WGS sequence"/>
</dbReference>
<evidence type="ECO:0000313" key="2">
    <source>
        <dbReference type="EMBL" id="CAG8682598.1"/>
    </source>
</evidence>
<dbReference type="AlphaFoldDB" id="A0A9N9EKS7"/>
<organism evidence="2 3">
    <name type="scientific">Ambispora gerdemannii</name>
    <dbReference type="NCBI Taxonomy" id="144530"/>
    <lineage>
        <taxon>Eukaryota</taxon>
        <taxon>Fungi</taxon>
        <taxon>Fungi incertae sedis</taxon>
        <taxon>Mucoromycota</taxon>
        <taxon>Glomeromycotina</taxon>
        <taxon>Glomeromycetes</taxon>
        <taxon>Archaeosporales</taxon>
        <taxon>Ambisporaceae</taxon>
        <taxon>Ambispora</taxon>
    </lineage>
</organism>
<name>A0A9N9EKS7_9GLOM</name>
<keyword evidence="3" id="KW-1185">Reference proteome</keyword>
<feature type="non-terminal residue" evidence="2">
    <location>
        <position position="1"/>
    </location>
</feature>
<protein>
    <submittedName>
        <fullName evidence="2">7901_t:CDS:1</fullName>
    </submittedName>
</protein>
<feature type="compositionally biased region" description="Low complexity" evidence="1">
    <location>
        <begin position="123"/>
        <end position="132"/>
    </location>
</feature>
<feature type="region of interest" description="Disordered" evidence="1">
    <location>
        <begin position="109"/>
        <end position="132"/>
    </location>
</feature>
<evidence type="ECO:0000313" key="3">
    <source>
        <dbReference type="Proteomes" id="UP000789831"/>
    </source>
</evidence>
<dbReference type="OrthoDB" id="2427981at2759"/>
<gene>
    <name evidence="2" type="ORF">AGERDE_LOCUS12737</name>
</gene>
<dbReference type="EMBL" id="CAJVPL010010974">
    <property type="protein sequence ID" value="CAG8682598.1"/>
    <property type="molecule type" value="Genomic_DNA"/>
</dbReference>
<proteinExistence type="predicted"/>
<comment type="caution">
    <text evidence="2">The sequence shown here is derived from an EMBL/GenBank/DDBJ whole genome shotgun (WGS) entry which is preliminary data.</text>
</comment>
<evidence type="ECO:0000256" key="1">
    <source>
        <dbReference type="SAM" id="MobiDB-lite"/>
    </source>
</evidence>
<accession>A0A9N9EKS7</accession>
<sequence length="132" mass="15325">QWELLNLEGIQGDRGTKWTRYLDNRKDVLEIFQNFWPNPSEINSKRVAAEMKSFYKWLSERIPNAYAVGDYVEWRRSALTSVQNEAVEYMCKELNIKYQIVEPADEGIKTSTTNTDKTKTDEPTPTITGIIS</sequence>